<dbReference type="AlphaFoldDB" id="A0A0R0CHR9"/>
<comment type="caution">
    <text evidence="1">The sequence shown here is derived from an EMBL/GenBank/DDBJ whole genome shotgun (WGS) entry which is preliminary data.</text>
</comment>
<dbReference type="RefSeq" id="WP_057632535.1">
    <property type="nucleotide sequence ID" value="NZ_LDJI01000009.1"/>
</dbReference>
<reference evidence="1 2" key="1">
    <citation type="submission" date="2015-05" db="EMBL/GenBank/DDBJ databases">
        <title>Genome sequencing and analysis of members of genus Stenotrophomonas.</title>
        <authorList>
            <person name="Patil P.P."/>
            <person name="Midha S."/>
            <person name="Patil P.B."/>
        </authorList>
    </citation>
    <scope>NUCLEOTIDE SEQUENCE [LARGE SCALE GENOMIC DNA]</scope>
    <source>
        <strain evidence="1 2">DSM 18929</strain>
    </source>
</reference>
<keyword evidence="2" id="KW-1185">Reference proteome</keyword>
<sequence length="115" mass="12628">MAARADLNRLVLLKLGVVDANEAPEAEDYADVDLQVQAKLEELYGDGLIPFDLDADIPAKYMVAISFIVAVELIDDYAAHSRTETLMAGADRGKRALYRYAARPYSGAVVPSEYF</sequence>
<dbReference type="PATRIC" id="fig|405444.3.peg.3708"/>
<gene>
    <name evidence="1" type="ORF">ABB26_04985</name>
</gene>
<evidence type="ECO:0000313" key="1">
    <source>
        <dbReference type="EMBL" id="KRG65169.1"/>
    </source>
</evidence>
<dbReference type="OrthoDB" id="9921780at2"/>
<evidence type="ECO:0000313" key="2">
    <source>
        <dbReference type="Proteomes" id="UP000050864"/>
    </source>
</evidence>
<accession>A0A0R0CHR9</accession>
<dbReference type="EMBL" id="LDJI01000009">
    <property type="protein sequence ID" value="KRG65169.1"/>
    <property type="molecule type" value="Genomic_DNA"/>
</dbReference>
<dbReference type="STRING" id="405444.ABB26_04985"/>
<proteinExistence type="predicted"/>
<name>A0A0R0CHR9_9GAMM</name>
<dbReference type="Proteomes" id="UP000050864">
    <property type="component" value="Unassembled WGS sequence"/>
</dbReference>
<protein>
    <recommendedName>
        <fullName evidence="3">Phage gp6-like head-tail connector protein</fullName>
    </recommendedName>
</protein>
<organism evidence="1 2">
    <name type="scientific">Stenotrophomonas humi</name>
    <dbReference type="NCBI Taxonomy" id="405444"/>
    <lineage>
        <taxon>Bacteria</taxon>
        <taxon>Pseudomonadati</taxon>
        <taxon>Pseudomonadota</taxon>
        <taxon>Gammaproteobacteria</taxon>
        <taxon>Lysobacterales</taxon>
        <taxon>Lysobacteraceae</taxon>
        <taxon>Stenotrophomonas</taxon>
    </lineage>
</organism>
<evidence type="ECO:0008006" key="3">
    <source>
        <dbReference type="Google" id="ProtNLM"/>
    </source>
</evidence>